<dbReference type="Proteomes" id="UP001555786">
    <property type="component" value="Unassembled WGS sequence"/>
</dbReference>
<dbReference type="Proteomes" id="UP001595190">
    <property type="component" value="Unassembled WGS sequence"/>
</dbReference>
<dbReference type="EMBL" id="JBFNQD010000004">
    <property type="protein sequence ID" value="MEW9306700.1"/>
    <property type="molecule type" value="Genomic_DNA"/>
</dbReference>
<dbReference type="InterPro" id="IPR019627">
    <property type="entry name" value="YAcAr"/>
</dbReference>
<sequence length="144" mass="16099">MTIDMHNRHLSLLQPSGEKIPRLPPGKPRTVLVCGDDETIDEQRVFAILDRLLADEGEFRIVHAGKRGADLLATKWAVAHRVRSIVERASWLRYGTSAGPLRNEHMLNFYEPFVVIAFPGGKDCADLVARARRSGVRIVEAVAF</sequence>
<proteinExistence type="predicted"/>
<reference evidence="2 4" key="1">
    <citation type="submission" date="2024-07" db="EMBL/GenBank/DDBJ databases">
        <title>Description of Labrys sedimenti sp. nov., isolated from a diclofenac-degrading enrichment culture.</title>
        <authorList>
            <person name="Tancsics A."/>
            <person name="Csepanyi A."/>
        </authorList>
    </citation>
    <scope>NUCLEOTIDE SEQUENCE [LARGE SCALE GENOMIC DNA]</scope>
    <source>
        <strain evidence="2 4">LMG 23578</strain>
    </source>
</reference>
<accession>A0ABV6ZH66</accession>
<dbReference type="RefSeq" id="WP_311945095.1">
    <property type="nucleotide sequence ID" value="NZ_JAVSCS010000065.1"/>
</dbReference>
<evidence type="ECO:0000313" key="5">
    <source>
        <dbReference type="Proteomes" id="UP001595190"/>
    </source>
</evidence>
<evidence type="ECO:0000313" key="2">
    <source>
        <dbReference type="EMBL" id="MEW9306700.1"/>
    </source>
</evidence>
<dbReference type="EMBL" id="JBHGPK010000007">
    <property type="protein sequence ID" value="MFC2251545.1"/>
    <property type="molecule type" value="Genomic_DNA"/>
</dbReference>
<reference evidence="3 5" key="2">
    <citation type="submission" date="2024-09" db="EMBL/GenBank/DDBJ databases">
        <title>Description of Labrys sedimenti sp. nov., isolated from a diclofenac-degrading enrichment culture, and genome-based reclassification of Labrys portucalensis as a later heterotypic synonym of Labrys neptuniae.</title>
        <authorList>
            <person name="Tancsics A."/>
            <person name="Csepanyi A."/>
        </authorList>
    </citation>
    <scope>NUCLEOTIDE SEQUENCE [LARGE SCALE GENOMIC DNA]</scope>
    <source>
        <strain evidence="3 5">LMG 23412</strain>
    </source>
</reference>
<comment type="caution">
    <text evidence="3">The sequence shown here is derived from an EMBL/GenBank/DDBJ whole genome shotgun (WGS) entry which is preliminary data.</text>
</comment>
<gene>
    <name evidence="2" type="ORF">ABXS05_14210</name>
    <name evidence="3" type="ORF">ACETRX_18075</name>
</gene>
<keyword evidence="4" id="KW-1185">Reference proteome</keyword>
<feature type="domain" description="YspA cpYpsA-related SLOG" evidence="1">
    <location>
        <begin position="31"/>
        <end position="94"/>
    </location>
</feature>
<organism evidence="3 5">
    <name type="scientific">Labrys neptuniae</name>
    <dbReference type="NCBI Taxonomy" id="376174"/>
    <lineage>
        <taxon>Bacteria</taxon>
        <taxon>Pseudomonadati</taxon>
        <taxon>Pseudomonadota</taxon>
        <taxon>Alphaproteobacteria</taxon>
        <taxon>Hyphomicrobiales</taxon>
        <taxon>Xanthobacteraceae</taxon>
        <taxon>Labrys</taxon>
    </lineage>
</organism>
<dbReference type="Pfam" id="PF10686">
    <property type="entry name" value="YAcAr"/>
    <property type="match status" value="1"/>
</dbReference>
<evidence type="ECO:0000313" key="4">
    <source>
        <dbReference type="Proteomes" id="UP001555786"/>
    </source>
</evidence>
<name>A0ABV6ZH66_9HYPH</name>
<evidence type="ECO:0000313" key="3">
    <source>
        <dbReference type="EMBL" id="MFC2251545.1"/>
    </source>
</evidence>
<evidence type="ECO:0000259" key="1">
    <source>
        <dbReference type="Pfam" id="PF10686"/>
    </source>
</evidence>
<protein>
    <submittedName>
        <fullName evidence="3">SLOG family protein</fullName>
    </submittedName>
</protein>